<evidence type="ECO:0000313" key="1">
    <source>
        <dbReference type="EMBL" id="MXU85764.1"/>
    </source>
</evidence>
<dbReference type="AlphaFoldDB" id="A0A6B0UA25"/>
<sequence length="87" mass="9724">MTWRSFNASRTTGRPPFLLSLAFWQRSTQSVWRIHRGDKTSPPGVAVVRPLYERMTNMVAWTGTSSLSSAVSVMLSKTWSTLSGCSK</sequence>
<proteinExistence type="predicted"/>
<organism evidence="1">
    <name type="scientific">Ixodes ricinus</name>
    <name type="common">Common tick</name>
    <name type="synonym">Acarus ricinus</name>
    <dbReference type="NCBI Taxonomy" id="34613"/>
    <lineage>
        <taxon>Eukaryota</taxon>
        <taxon>Metazoa</taxon>
        <taxon>Ecdysozoa</taxon>
        <taxon>Arthropoda</taxon>
        <taxon>Chelicerata</taxon>
        <taxon>Arachnida</taxon>
        <taxon>Acari</taxon>
        <taxon>Parasitiformes</taxon>
        <taxon>Ixodida</taxon>
        <taxon>Ixodoidea</taxon>
        <taxon>Ixodidae</taxon>
        <taxon>Ixodinae</taxon>
        <taxon>Ixodes</taxon>
    </lineage>
</organism>
<name>A0A6B0UA25_IXORI</name>
<protein>
    <submittedName>
        <fullName evidence="1">Putative secreted protein</fullName>
    </submittedName>
</protein>
<accession>A0A6B0UA25</accession>
<reference evidence="1" key="1">
    <citation type="submission" date="2019-12" db="EMBL/GenBank/DDBJ databases">
        <title>An insight into the sialome of adult female Ixodes ricinus ticks feeding for 6 days.</title>
        <authorList>
            <person name="Perner J."/>
            <person name="Ribeiro J.M.C."/>
        </authorList>
    </citation>
    <scope>NUCLEOTIDE SEQUENCE</scope>
    <source>
        <strain evidence="1">Semi-engorged</strain>
        <tissue evidence="1">Salivary glands</tissue>
    </source>
</reference>
<dbReference type="EMBL" id="GIFC01003681">
    <property type="protein sequence ID" value="MXU85764.1"/>
    <property type="molecule type" value="Transcribed_RNA"/>
</dbReference>